<feature type="region of interest" description="Disordered" evidence="1">
    <location>
        <begin position="1"/>
        <end position="37"/>
    </location>
</feature>
<evidence type="ECO:0000313" key="2">
    <source>
        <dbReference type="EMBL" id="KAF6807499.1"/>
    </source>
</evidence>
<dbReference type="Proteomes" id="UP000652219">
    <property type="component" value="Unassembled WGS sequence"/>
</dbReference>
<feature type="compositionally biased region" description="Polar residues" evidence="1">
    <location>
        <begin position="1"/>
        <end position="21"/>
    </location>
</feature>
<reference evidence="2 3" key="1">
    <citation type="journal article" date="2020" name="Phytopathology">
        <title>Genome Sequence Resources of Colletotrichum truncatum, C. plurivorum, C. musicola, and C. sojae: Four Species Pathogenic to Soybean (Glycine max).</title>
        <authorList>
            <person name="Rogerio F."/>
            <person name="Boufleur T.R."/>
            <person name="Ciampi-Guillardi M."/>
            <person name="Sukno S.A."/>
            <person name="Thon M.R."/>
            <person name="Massola Junior N.S."/>
            <person name="Baroncelli R."/>
        </authorList>
    </citation>
    <scope>NUCLEOTIDE SEQUENCE [LARGE SCALE GENOMIC DNA]</scope>
    <source>
        <strain evidence="2 3">LFN0009</strain>
    </source>
</reference>
<protein>
    <submittedName>
        <fullName evidence="2">Uncharacterized protein</fullName>
    </submittedName>
</protein>
<keyword evidence="3" id="KW-1185">Reference proteome</keyword>
<organism evidence="2 3">
    <name type="scientific">Colletotrichum sojae</name>
    <dbReference type="NCBI Taxonomy" id="2175907"/>
    <lineage>
        <taxon>Eukaryota</taxon>
        <taxon>Fungi</taxon>
        <taxon>Dikarya</taxon>
        <taxon>Ascomycota</taxon>
        <taxon>Pezizomycotina</taxon>
        <taxon>Sordariomycetes</taxon>
        <taxon>Hypocreomycetidae</taxon>
        <taxon>Glomerellales</taxon>
        <taxon>Glomerellaceae</taxon>
        <taxon>Colletotrichum</taxon>
        <taxon>Colletotrichum orchidearum species complex</taxon>
    </lineage>
</organism>
<feature type="region of interest" description="Disordered" evidence="1">
    <location>
        <begin position="223"/>
        <end position="275"/>
    </location>
</feature>
<feature type="compositionally biased region" description="Basic and acidic residues" evidence="1">
    <location>
        <begin position="359"/>
        <end position="370"/>
    </location>
</feature>
<evidence type="ECO:0000256" key="1">
    <source>
        <dbReference type="SAM" id="MobiDB-lite"/>
    </source>
</evidence>
<feature type="region of interest" description="Disordered" evidence="1">
    <location>
        <begin position="119"/>
        <end position="199"/>
    </location>
</feature>
<feature type="compositionally biased region" description="Acidic residues" evidence="1">
    <location>
        <begin position="430"/>
        <end position="457"/>
    </location>
</feature>
<feature type="region of interest" description="Disordered" evidence="1">
    <location>
        <begin position="291"/>
        <end position="537"/>
    </location>
</feature>
<sequence>MMGAGYTNTFPRDRQSFSVSYLSPPPPTPPPPANHPAAHRQTLTEFYCKACLESISDASFEAVPHPAQNIDPAAQFIREIQAAVAKYNNADQRNPPLTLRHFQSGVSNVVEEVRIVRDHVNHEAQPSQSSCDPSPAARRTRKPPRFSAESVAQSTMSGRAEYAPSTRARRDSNARSTTLVPSRQGSMNSSLNGPALDQSASPTTALALLAEASASRQYMLPSPITVSSQSNTSNSRSRRSMAPSVTMSTPDSVRGRFTPRGTSSGSPPARGHSMTLSAPSQLDARFATPTLRQPTSTATPIQPASDAGRLGGGHLSSDMCFSRPDFDRSPRARTQSSYVSPSVAPRMASLCRSNAPAPSDRHATPEKEQEPTVIDLTSILSSPLSELSSLDDDISEPGEIGVSVGDSGNVGADLDTGMTADGEDQNTVFEDGDGQNAEYEDDEGHDANSEEADDDSDSAYSLWSPSRGKGSSPQKSTSRSPTPEPEIREEAAHCPSTPPPRQRPSRTQNNPTAPQTPRRIQRPRFRSTRWTPVEPWSPQRKAEFRAMLIAQMALITKDPNVPNGLRDVPESDYDY</sequence>
<proteinExistence type="predicted"/>
<feature type="compositionally biased region" description="Low complexity" evidence="1">
    <location>
        <begin position="378"/>
        <end position="388"/>
    </location>
</feature>
<dbReference type="EMBL" id="WIGN01000136">
    <property type="protein sequence ID" value="KAF6807499.1"/>
    <property type="molecule type" value="Genomic_DNA"/>
</dbReference>
<name>A0A8H6MSK8_9PEZI</name>
<comment type="caution">
    <text evidence="2">The sequence shown here is derived from an EMBL/GenBank/DDBJ whole genome shotgun (WGS) entry which is preliminary data.</text>
</comment>
<gene>
    <name evidence="2" type="ORF">CSOJ01_08152</name>
</gene>
<feature type="compositionally biased region" description="Polar residues" evidence="1">
    <location>
        <begin position="461"/>
        <end position="481"/>
    </location>
</feature>
<feature type="compositionally biased region" description="Polar residues" evidence="1">
    <location>
        <begin position="291"/>
        <end position="302"/>
    </location>
</feature>
<feature type="compositionally biased region" description="Pro residues" evidence="1">
    <location>
        <begin position="23"/>
        <end position="34"/>
    </location>
</feature>
<accession>A0A8H6MSK8</accession>
<feature type="compositionally biased region" description="Polar residues" evidence="1">
    <location>
        <begin position="174"/>
        <end position="192"/>
    </location>
</feature>
<dbReference type="AlphaFoldDB" id="A0A8H6MSK8"/>
<evidence type="ECO:0000313" key="3">
    <source>
        <dbReference type="Proteomes" id="UP000652219"/>
    </source>
</evidence>